<gene>
    <name evidence="1" type="ORF">PanWU01x14_234390</name>
</gene>
<accession>A0A2P5BIZ8</accession>
<comment type="caution">
    <text evidence="1">The sequence shown here is derived from an EMBL/GenBank/DDBJ whole genome shotgun (WGS) entry which is preliminary data.</text>
</comment>
<evidence type="ECO:0000313" key="2">
    <source>
        <dbReference type="Proteomes" id="UP000237105"/>
    </source>
</evidence>
<reference evidence="2" key="1">
    <citation type="submission" date="2016-06" db="EMBL/GenBank/DDBJ databases">
        <title>Parallel loss of symbiosis genes in relatives of nitrogen-fixing non-legume Parasponia.</title>
        <authorList>
            <person name="Van Velzen R."/>
            <person name="Holmer R."/>
            <person name="Bu F."/>
            <person name="Rutten L."/>
            <person name="Van Zeijl A."/>
            <person name="Liu W."/>
            <person name="Santuari L."/>
            <person name="Cao Q."/>
            <person name="Sharma T."/>
            <person name="Shen D."/>
            <person name="Roswanjaya Y."/>
            <person name="Wardhani T."/>
            <person name="Kalhor M.S."/>
            <person name="Jansen J."/>
            <person name="Van den Hoogen J."/>
            <person name="Gungor B."/>
            <person name="Hartog M."/>
            <person name="Hontelez J."/>
            <person name="Verver J."/>
            <person name="Yang W.-C."/>
            <person name="Schijlen E."/>
            <person name="Repin R."/>
            <person name="Schilthuizen M."/>
            <person name="Schranz E."/>
            <person name="Heidstra R."/>
            <person name="Miyata K."/>
            <person name="Fedorova E."/>
            <person name="Kohlen W."/>
            <person name="Bisseling T."/>
            <person name="Smit S."/>
            <person name="Geurts R."/>
        </authorList>
    </citation>
    <scope>NUCLEOTIDE SEQUENCE [LARGE SCALE GENOMIC DNA]</scope>
    <source>
        <strain evidence="2">cv. WU1-14</strain>
    </source>
</reference>
<proteinExistence type="predicted"/>
<evidence type="ECO:0000313" key="1">
    <source>
        <dbReference type="EMBL" id="PON48736.1"/>
    </source>
</evidence>
<dbReference type="Proteomes" id="UP000237105">
    <property type="component" value="Unassembled WGS sequence"/>
</dbReference>
<feature type="non-terminal residue" evidence="1">
    <location>
        <position position="1"/>
    </location>
</feature>
<name>A0A2P5BIZ8_PARAD</name>
<organism evidence="1 2">
    <name type="scientific">Parasponia andersonii</name>
    <name type="common">Sponia andersonii</name>
    <dbReference type="NCBI Taxonomy" id="3476"/>
    <lineage>
        <taxon>Eukaryota</taxon>
        <taxon>Viridiplantae</taxon>
        <taxon>Streptophyta</taxon>
        <taxon>Embryophyta</taxon>
        <taxon>Tracheophyta</taxon>
        <taxon>Spermatophyta</taxon>
        <taxon>Magnoliopsida</taxon>
        <taxon>eudicotyledons</taxon>
        <taxon>Gunneridae</taxon>
        <taxon>Pentapetalae</taxon>
        <taxon>rosids</taxon>
        <taxon>fabids</taxon>
        <taxon>Rosales</taxon>
        <taxon>Cannabaceae</taxon>
        <taxon>Parasponia</taxon>
    </lineage>
</organism>
<keyword evidence="2" id="KW-1185">Reference proteome</keyword>
<dbReference type="EMBL" id="JXTB01000271">
    <property type="protein sequence ID" value="PON48736.1"/>
    <property type="molecule type" value="Genomic_DNA"/>
</dbReference>
<protein>
    <submittedName>
        <fullName evidence="1">Uncharacterized protein</fullName>
    </submittedName>
</protein>
<sequence length="112" mass="11606">RLQKLESSDFGVKSGSGPNDMVWLVNDSQAAYGERQPRGLRHGFVTVGGPDDGGGVDVDDGEVVVAVDLRFGVSDGGFEGAVKGDQEIASIVDELEVGGREVGRDEVDGDGA</sequence>
<dbReference type="AlphaFoldDB" id="A0A2P5BIZ8"/>